<proteinExistence type="predicted"/>
<accession>A0A5C8V131</accession>
<gene>
    <name evidence="1" type="ORF">FVB32_12955</name>
</gene>
<dbReference type="Gene3D" id="2.60.40.10">
    <property type="entry name" value="Immunoglobulins"/>
    <property type="match status" value="1"/>
</dbReference>
<organism evidence="1 2">
    <name type="scientific">Flagellimonas hymeniacidonis</name>
    <dbReference type="NCBI Taxonomy" id="2603628"/>
    <lineage>
        <taxon>Bacteria</taxon>
        <taxon>Pseudomonadati</taxon>
        <taxon>Bacteroidota</taxon>
        <taxon>Flavobacteriia</taxon>
        <taxon>Flavobacteriales</taxon>
        <taxon>Flavobacteriaceae</taxon>
        <taxon>Flagellimonas</taxon>
    </lineage>
</organism>
<keyword evidence="2" id="KW-1185">Reference proteome</keyword>
<dbReference type="PROSITE" id="PS51257">
    <property type="entry name" value="PROKAR_LIPOPROTEIN"/>
    <property type="match status" value="1"/>
</dbReference>
<dbReference type="InterPro" id="IPR013783">
    <property type="entry name" value="Ig-like_fold"/>
</dbReference>
<dbReference type="EMBL" id="VRUR01000002">
    <property type="protein sequence ID" value="TXN35483.1"/>
    <property type="molecule type" value="Genomic_DNA"/>
</dbReference>
<comment type="caution">
    <text evidence="1">The sequence shown here is derived from an EMBL/GenBank/DDBJ whole genome shotgun (WGS) entry which is preliminary data.</text>
</comment>
<protein>
    <submittedName>
        <fullName evidence="1">Uncharacterized protein</fullName>
    </submittedName>
</protein>
<sequence>MIQLKRLTGICSLSLLLLFGGCDEIFECIFNINPEIHNKQLLIGFVGERYSDIVTAEISNEVNDNDYDYFFDVIGELPPGIFYDFNRRSVEFFGTPEETGTYRFTVELFVEGYDYDGYDRSPTCSESTVREFTIQVVE</sequence>
<name>A0A5C8V131_9FLAO</name>
<dbReference type="AlphaFoldDB" id="A0A5C8V131"/>
<dbReference type="RefSeq" id="WP_147744215.1">
    <property type="nucleotide sequence ID" value="NZ_VRUR01000002.1"/>
</dbReference>
<reference evidence="1 2" key="1">
    <citation type="submission" date="2019-08" db="EMBL/GenBank/DDBJ databases">
        <title>Professor.</title>
        <authorList>
            <person name="Park J.S."/>
        </authorList>
    </citation>
    <scope>NUCLEOTIDE SEQUENCE [LARGE SCALE GENOMIC DNA]</scope>
    <source>
        <strain evidence="1 2">176CP5-101</strain>
    </source>
</reference>
<evidence type="ECO:0000313" key="1">
    <source>
        <dbReference type="EMBL" id="TXN35483.1"/>
    </source>
</evidence>
<dbReference type="Proteomes" id="UP000321456">
    <property type="component" value="Unassembled WGS sequence"/>
</dbReference>
<evidence type="ECO:0000313" key="2">
    <source>
        <dbReference type="Proteomes" id="UP000321456"/>
    </source>
</evidence>